<dbReference type="GO" id="GO:0046872">
    <property type="term" value="F:metal ion binding"/>
    <property type="evidence" value="ECO:0007669"/>
    <property type="project" value="UniProtKB-UniRule"/>
</dbReference>
<dbReference type="Pfam" id="PF03453">
    <property type="entry name" value="MoeA_N"/>
    <property type="match status" value="1"/>
</dbReference>
<dbReference type="EC" id="2.10.1.1" evidence="5"/>
<dbReference type="GO" id="GO:0061599">
    <property type="term" value="F:molybdopterin molybdotransferase activity"/>
    <property type="evidence" value="ECO:0007669"/>
    <property type="project" value="UniProtKB-UniRule"/>
</dbReference>
<gene>
    <name evidence="7" type="ORF">B4915_07130</name>
</gene>
<reference evidence="7 8" key="1">
    <citation type="journal article" date="2017" name="New Microbes New Infect">
        <title>Genome sequence of 'Leucobacter massiliensis' sp. nov. isolated from human pharynx after travel to the 2014 Hajj.</title>
        <authorList>
            <person name="Leangapichart T."/>
            <person name="Gautret P."/>
            <person name="Nguyen T.T."/>
            <person name="Armstrong N."/>
            <person name="Rolain J.M."/>
        </authorList>
    </citation>
    <scope>NUCLEOTIDE SEQUENCE [LARGE SCALE GENOMIC DNA]</scope>
    <source>
        <strain evidence="7 8">122RC15</strain>
    </source>
</reference>
<name>A0A2S9QM42_9MICO</name>
<dbReference type="SUPFAM" id="SSF63867">
    <property type="entry name" value="MoeA C-terminal domain-like"/>
    <property type="match status" value="1"/>
</dbReference>
<keyword evidence="5" id="KW-0501">Molybdenum cofactor biosynthesis</keyword>
<dbReference type="Proteomes" id="UP000238650">
    <property type="component" value="Unassembled WGS sequence"/>
</dbReference>
<keyword evidence="3 5" id="KW-0500">Molybdenum</keyword>
<comment type="caution">
    <text evidence="7">The sequence shown here is derived from an EMBL/GenBank/DDBJ whole genome shotgun (WGS) entry which is preliminary data.</text>
</comment>
<dbReference type="InterPro" id="IPR036425">
    <property type="entry name" value="MoaB/Mog-like_dom_sf"/>
</dbReference>
<dbReference type="Gene3D" id="3.90.105.10">
    <property type="entry name" value="Molybdopterin biosynthesis moea protein, domain 2"/>
    <property type="match status" value="1"/>
</dbReference>
<comment type="cofactor">
    <cofactor evidence="5">
        <name>Mg(2+)</name>
        <dbReference type="ChEBI" id="CHEBI:18420"/>
    </cofactor>
</comment>
<keyword evidence="5" id="KW-0460">Magnesium</keyword>
<accession>A0A2S9QM42</accession>
<evidence type="ECO:0000256" key="2">
    <source>
        <dbReference type="ARBA" id="ARBA00010763"/>
    </source>
</evidence>
<dbReference type="RefSeq" id="WP_105805137.1">
    <property type="nucleotide sequence ID" value="NZ_MWZD01000017.1"/>
</dbReference>
<evidence type="ECO:0000256" key="1">
    <source>
        <dbReference type="ARBA" id="ARBA00002901"/>
    </source>
</evidence>
<dbReference type="OrthoDB" id="9804758at2"/>
<dbReference type="AlphaFoldDB" id="A0A2S9QM42"/>
<dbReference type="InterPro" id="IPR005110">
    <property type="entry name" value="MoeA_linker/N"/>
</dbReference>
<dbReference type="PANTHER" id="PTHR10192">
    <property type="entry name" value="MOLYBDOPTERIN BIOSYNTHESIS PROTEIN"/>
    <property type="match status" value="1"/>
</dbReference>
<dbReference type="PANTHER" id="PTHR10192:SF5">
    <property type="entry name" value="GEPHYRIN"/>
    <property type="match status" value="1"/>
</dbReference>
<keyword evidence="8" id="KW-1185">Reference proteome</keyword>
<evidence type="ECO:0000313" key="7">
    <source>
        <dbReference type="EMBL" id="PRI10670.1"/>
    </source>
</evidence>
<dbReference type="InterPro" id="IPR001453">
    <property type="entry name" value="MoaB/Mog_dom"/>
</dbReference>
<dbReference type="SUPFAM" id="SSF53218">
    <property type="entry name" value="Molybdenum cofactor biosynthesis proteins"/>
    <property type="match status" value="1"/>
</dbReference>
<dbReference type="GO" id="GO:0006777">
    <property type="term" value="P:Mo-molybdopterin cofactor biosynthetic process"/>
    <property type="evidence" value="ECO:0007669"/>
    <property type="project" value="UniProtKB-UniRule"/>
</dbReference>
<evidence type="ECO:0000313" key="8">
    <source>
        <dbReference type="Proteomes" id="UP000238650"/>
    </source>
</evidence>
<comment type="similarity">
    <text evidence="2 5">Belongs to the MoeA family.</text>
</comment>
<dbReference type="InterPro" id="IPR038987">
    <property type="entry name" value="MoeA-like"/>
</dbReference>
<keyword evidence="5" id="KW-0808">Transferase</keyword>
<dbReference type="Gene3D" id="2.40.340.10">
    <property type="entry name" value="MoeA, C-terminal, domain IV"/>
    <property type="match status" value="1"/>
</dbReference>
<dbReference type="GO" id="GO:0005829">
    <property type="term" value="C:cytosol"/>
    <property type="evidence" value="ECO:0007669"/>
    <property type="project" value="TreeGrafter"/>
</dbReference>
<dbReference type="InterPro" id="IPR036688">
    <property type="entry name" value="MoeA_C_domain_IV_sf"/>
</dbReference>
<dbReference type="Pfam" id="PF00994">
    <property type="entry name" value="MoCF_biosynth"/>
    <property type="match status" value="1"/>
</dbReference>
<keyword evidence="5" id="KW-0479">Metal-binding</keyword>
<dbReference type="Gene3D" id="3.40.980.10">
    <property type="entry name" value="MoaB/Mog-like domain"/>
    <property type="match status" value="1"/>
</dbReference>
<dbReference type="Gene3D" id="2.170.190.11">
    <property type="entry name" value="Molybdopterin biosynthesis moea protein, domain 3"/>
    <property type="match status" value="1"/>
</dbReference>
<dbReference type="SMART" id="SM00852">
    <property type="entry name" value="MoCF_biosynth"/>
    <property type="match status" value="1"/>
</dbReference>
<dbReference type="InterPro" id="IPR036135">
    <property type="entry name" value="MoeA_linker/N_sf"/>
</dbReference>
<feature type="domain" description="MoaB/Mog" evidence="6">
    <location>
        <begin position="211"/>
        <end position="386"/>
    </location>
</feature>
<comment type="function">
    <text evidence="1 5">Catalyzes the insertion of molybdate into adenylated molybdopterin with the concomitant release of AMP.</text>
</comment>
<proteinExistence type="inferred from homology"/>
<comment type="pathway">
    <text evidence="5">Cofactor biosynthesis; molybdopterin biosynthesis.</text>
</comment>
<dbReference type="UniPathway" id="UPA00344"/>
<dbReference type="EMBL" id="MWZD01000017">
    <property type="protein sequence ID" value="PRI10670.1"/>
    <property type="molecule type" value="Genomic_DNA"/>
</dbReference>
<sequence length="467" mass="46976">MSGGPAAARRRSVEQHRAEVLSLLAAVEHRIAAEGAERLPVDDPGLLGQVTAETLSTDGPLPPFDNSQMDGYAVIAAELAAASAEHPVRLRLGRATAAGAAPLAHEPGSASPVMTGAPLPLGADAVVPVERTLPPRFPALSRAGGPAPDRDAEVAFAEPSAAGRFVRRAGEDLPAGSPVLDPGTRLTAARIGLIAAAGIAEVPVRRSVRVLLCSTGDELAERSAGGDGGSGDAPLRAGLIHDANTPMLAAALRAAGASVGTLRTGDTPERFRAALAEAAPGHDLVVTTGGISAGAFEVVREALSPLGVRFAPIAMQPGGPQGLGTLGALAGADRGGAVGDAAPGGAPGAAAAPGGAAAGIPVLCFPGNPVSALVSAEMFLLPELRRLAGLPAERRRERRPLAHAVEKPAEKHQVRRGRIDADGRVSLSAPGSHLLADLAAAELLAQLPPGPAELAENTPVEIWRIDD</sequence>
<evidence type="ECO:0000256" key="4">
    <source>
        <dbReference type="ARBA" id="ARBA00047317"/>
    </source>
</evidence>
<organism evidence="7 8">
    <name type="scientific">Leucobacter massiliensis</name>
    <dbReference type="NCBI Taxonomy" id="1686285"/>
    <lineage>
        <taxon>Bacteria</taxon>
        <taxon>Bacillati</taxon>
        <taxon>Actinomycetota</taxon>
        <taxon>Actinomycetes</taxon>
        <taxon>Micrococcales</taxon>
        <taxon>Microbacteriaceae</taxon>
        <taxon>Leucobacter</taxon>
    </lineage>
</organism>
<evidence type="ECO:0000256" key="3">
    <source>
        <dbReference type="ARBA" id="ARBA00022505"/>
    </source>
</evidence>
<dbReference type="CDD" id="cd00887">
    <property type="entry name" value="MoeA"/>
    <property type="match status" value="1"/>
</dbReference>
<protein>
    <recommendedName>
        <fullName evidence="5">Molybdopterin molybdenumtransferase</fullName>
        <ecNumber evidence="5">2.10.1.1</ecNumber>
    </recommendedName>
</protein>
<comment type="catalytic activity">
    <reaction evidence="4">
        <text>adenylyl-molybdopterin + molybdate = Mo-molybdopterin + AMP + H(+)</text>
        <dbReference type="Rhea" id="RHEA:35047"/>
        <dbReference type="ChEBI" id="CHEBI:15378"/>
        <dbReference type="ChEBI" id="CHEBI:36264"/>
        <dbReference type="ChEBI" id="CHEBI:62727"/>
        <dbReference type="ChEBI" id="CHEBI:71302"/>
        <dbReference type="ChEBI" id="CHEBI:456215"/>
        <dbReference type="EC" id="2.10.1.1"/>
    </reaction>
</comment>
<evidence type="ECO:0000259" key="6">
    <source>
        <dbReference type="SMART" id="SM00852"/>
    </source>
</evidence>
<dbReference type="SUPFAM" id="SSF63882">
    <property type="entry name" value="MoeA N-terminal region -like"/>
    <property type="match status" value="1"/>
</dbReference>
<evidence type="ECO:0000256" key="5">
    <source>
        <dbReference type="RuleBase" id="RU365090"/>
    </source>
</evidence>